<dbReference type="PANTHER" id="PTHR43685:SF2">
    <property type="entry name" value="GLYCOSYLTRANSFERASE 2-LIKE DOMAIN-CONTAINING PROTEIN"/>
    <property type="match status" value="1"/>
</dbReference>
<dbReference type="SUPFAM" id="SSF53448">
    <property type="entry name" value="Nucleotide-diphospho-sugar transferases"/>
    <property type="match status" value="1"/>
</dbReference>
<dbReference type="PANTHER" id="PTHR43685">
    <property type="entry name" value="GLYCOSYLTRANSFERASE"/>
    <property type="match status" value="1"/>
</dbReference>
<keyword evidence="2" id="KW-0808">Transferase</keyword>
<dbReference type="InterPro" id="IPR050834">
    <property type="entry name" value="Glycosyltransf_2"/>
</dbReference>
<dbReference type="Pfam" id="PF00535">
    <property type="entry name" value="Glycos_transf_2"/>
    <property type="match status" value="1"/>
</dbReference>
<proteinExistence type="predicted"/>
<organism evidence="2 3">
    <name type="scientific">Merismopedia glauca CCAP 1448/3</name>
    <dbReference type="NCBI Taxonomy" id="1296344"/>
    <lineage>
        <taxon>Bacteria</taxon>
        <taxon>Bacillati</taxon>
        <taxon>Cyanobacteriota</taxon>
        <taxon>Cyanophyceae</taxon>
        <taxon>Synechococcales</taxon>
        <taxon>Merismopediaceae</taxon>
        <taxon>Merismopedia</taxon>
    </lineage>
</organism>
<dbReference type="InterPro" id="IPR029044">
    <property type="entry name" value="Nucleotide-diphossugar_trans"/>
</dbReference>
<evidence type="ECO:0000259" key="1">
    <source>
        <dbReference type="Pfam" id="PF00535"/>
    </source>
</evidence>
<dbReference type="Proteomes" id="UP000238762">
    <property type="component" value="Unassembled WGS sequence"/>
</dbReference>
<gene>
    <name evidence="2" type="ORF">C7B64_17510</name>
</gene>
<protein>
    <submittedName>
        <fullName evidence="2">Glycosyltransferase family 2 protein</fullName>
    </submittedName>
</protein>
<name>A0A2T1C017_9CYAN</name>
<dbReference type="InterPro" id="IPR001173">
    <property type="entry name" value="Glyco_trans_2-like"/>
</dbReference>
<evidence type="ECO:0000313" key="3">
    <source>
        <dbReference type="Proteomes" id="UP000238762"/>
    </source>
</evidence>
<evidence type="ECO:0000313" key="2">
    <source>
        <dbReference type="EMBL" id="PSB01601.1"/>
    </source>
</evidence>
<dbReference type="GO" id="GO:0016740">
    <property type="term" value="F:transferase activity"/>
    <property type="evidence" value="ECO:0007669"/>
    <property type="project" value="UniProtKB-KW"/>
</dbReference>
<keyword evidence="3" id="KW-1185">Reference proteome</keyword>
<dbReference type="AlphaFoldDB" id="A0A2T1C017"/>
<sequence length="264" mass="30157">MIARGFPENLSRCFVMVTLPLVTVILPVYNGEKFLAEAIQNIKEQNYQSLEIIVIDDGSTDKTAEVAAQFHDEIRYVYQSNQGPAAARNQGSKLAQGEVITFLDVDDLWADNMLLDFTDYLITHPDVEIVQGLIQQMQLDEKTTDEDAPVFKPVFQPYQFINLGSALYRKSAFDKVGLFDLTLRDSDDTDWFVRAWEQNITKVVIPKTVLFYRKHDRNITRKQDSGPFSLIKLYKRHIDRVQTQGIQNPSPVISLSNYCGQSPD</sequence>
<reference evidence="2 3" key="2">
    <citation type="submission" date="2018-03" db="EMBL/GenBank/DDBJ databases">
        <title>The ancient ancestry and fast evolution of plastids.</title>
        <authorList>
            <person name="Moore K.R."/>
            <person name="Magnabosco C."/>
            <person name="Momper L."/>
            <person name="Gold D.A."/>
            <person name="Bosak T."/>
            <person name="Fournier G.P."/>
        </authorList>
    </citation>
    <scope>NUCLEOTIDE SEQUENCE [LARGE SCALE GENOMIC DNA]</scope>
    <source>
        <strain evidence="2 3">CCAP 1448/3</strain>
    </source>
</reference>
<accession>A0A2T1C017</accession>
<comment type="caution">
    <text evidence="2">The sequence shown here is derived from an EMBL/GenBank/DDBJ whole genome shotgun (WGS) entry which is preliminary data.</text>
</comment>
<feature type="domain" description="Glycosyltransferase 2-like" evidence="1">
    <location>
        <begin position="23"/>
        <end position="156"/>
    </location>
</feature>
<reference evidence="2 3" key="1">
    <citation type="submission" date="2018-02" db="EMBL/GenBank/DDBJ databases">
        <authorList>
            <person name="Cohen D.B."/>
            <person name="Kent A.D."/>
        </authorList>
    </citation>
    <scope>NUCLEOTIDE SEQUENCE [LARGE SCALE GENOMIC DNA]</scope>
    <source>
        <strain evidence="2 3">CCAP 1448/3</strain>
    </source>
</reference>
<dbReference type="EMBL" id="PVWJ01000098">
    <property type="protein sequence ID" value="PSB01601.1"/>
    <property type="molecule type" value="Genomic_DNA"/>
</dbReference>
<dbReference type="Gene3D" id="3.90.550.10">
    <property type="entry name" value="Spore Coat Polysaccharide Biosynthesis Protein SpsA, Chain A"/>
    <property type="match status" value="1"/>
</dbReference>